<reference evidence="2 3" key="1">
    <citation type="submission" date="2020-08" db="EMBL/GenBank/DDBJ databases">
        <title>A Genomic Blueprint of the Chicken Gut Microbiome.</title>
        <authorList>
            <person name="Gilroy R."/>
            <person name="Ravi A."/>
            <person name="Getino M."/>
            <person name="Pursley I."/>
            <person name="Horton D.L."/>
            <person name="Alikhan N.-F."/>
            <person name="Baker D."/>
            <person name="Gharbi K."/>
            <person name="Hall N."/>
            <person name="Watson M."/>
            <person name="Adriaenssens E.M."/>
            <person name="Foster-Nyarko E."/>
            <person name="Jarju S."/>
            <person name="Secka A."/>
            <person name="Antonio M."/>
            <person name="Oren A."/>
            <person name="Chaudhuri R."/>
            <person name="La Ragione R.M."/>
            <person name="Hildebrand F."/>
            <person name="Pallen M.J."/>
        </authorList>
    </citation>
    <scope>NUCLEOTIDE SEQUENCE [LARGE SCALE GENOMIC DNA]</scope>
    <source>
        <strain evidence="2 3">Sa2CUA10</strain>
    </source>
</reference>
<evidence type="ECO:0000313" key="3">
    <source>
        <dbReference type="Proteomes" id="UP000603641"/>
    </source>
</evidence>
<name>A0ABR8SMK9_9BACL</name>
<accession>A0ABR8SMK9</accession>
<proteinExistence type="predicted"/>
<dbReference type="NCBIfam" id="NF033880">
    <property type="entry name" value="Prli42"/>
    <property type="match status" value="1"/>
</dbReference>
<comment type="caution">
    <text evidence="2">The sequence shown here is derived from an EMBL/GenBank/DDBJ whole genome shotgun (WGS) entry which is preliminary data.</text>
</comment>
<dbReference type="InterPro" id="IPR049722">
    <property type="entry name" value="Prli42-like"/>
</dbReference>
<keyword evidence="3" id="KW-1185">Reference proteome</keyword>
<protein>
    <submittedName>
        <fullName evidence="2">Stressosome-associated protein Prli42</fullName>
    </submittedName>
</protein>
<gene>
    <name evidence="2" type="primary">prli42</name>
    <name evidence="2" type="ORF">H9648_11085</name>
</gene>
<dbReference type="Proteomes" id="UP000603641">
    <property type="component" value="Unassembled WGS sequence"/>
</dbReference>
<evidence type="ECO:0000313" key="2">
    <source>
        <dbReference type="EMBL" id="MBD7964594.1"/>
    </source>
</evidence>
<keyword evidence="1" id="KW-1133">Transmembrane helix</keyword>
<dbReference type="EMBL" id="JACSQM010000004">
    <property type="protein sequence ID" value="MBD7964594.1"/>
    <property type="molecule type" value="Genomic_DNA"/>
</dbReference>
<organism evidence="2 3">
    <name type="scientific">Fictibacillus norfolkensis</name>
    <dbReference type="NCBI Taxonomy" id="2762233"/>
    <lineage>
        <taxon>Bacteria</taxon>
        <taxon>Bacillati</taxon>
        <taxon>Bacillota</taxon>
        <taxon>Bacilli</taxon>
        <taxon>Bacillales</taxon>
        <taxon>Fictibacillaceae</taxon>
        <taxon>Fictibacillus</taxon>
    </lineage>
</organism>
<evidence type="ECO:0000256" key="1">
    <source>
        <dbReference type="SAM" id="Phobius"/>
    </source>
</evidence>
<sequence length="32" mass="3557">MALNQKLIKTIVYVMIICLVLSSLLTGVAFFL</sequence>
<feature type="transmembrane region" description="Helical" evidence="1">
    <location>
        <begin position="12"/>
        <end position="31"/>
    </location>
</feature>
<keyword evidence="1" id="KW-0812">Transmembrane</keyword>
<keyword evidence="1" id="KW-0472">Membrane</keyword>